<feature type="domain" description="Ubiquitin-like protease family profile" evidence="5">
    <location>
        <begin position="1"/>
        <end position="154"/>
    </location>
</feature>
<dbReference type="EMBL" id="JACAZE010000001">
    <property type="protein sequence ID" value="KAF7322488.1"/>
    <property type="molecule type" value="Genomic_DNA"/>
</dbReference>
<dbReference type="Proteomes" id="UP000613580">
    <property type="component" value="Unassembled WGS sequence"/>
</dbReference>
<keyword evidence="2" id="KW-0645">Protease</keyword>
<evidence type="ECO:0000313" key="7">
    <source>
        <dbReference type="Proteomes" id="UP000613580"/>
    </source>
</evidence>
<keyword evidence="3" id="KW-0378">Hydrolase</keyword>
<dbReference type="InterPro" id="IPR038765">
    <property type="entry name" value="Papain-like_cys_pep_sf"/>
</dbReference>
<dbReference type="PROSITE" id="PS50600">
    <property type="entry name" value="ULP_PROTEASE"/>
    <property type="match status" value="1"/>
</dbReference>
<organism evidence="6 7">
    <name type="scientific">Mycena chlorophos</name>
    <name type="common">Agaric fungus</name>
    <name type="synonym">Agaricus chlorophos</name>
    <dbReference type="NCBI Taxonomy" id="658473"/>
    <lineage>
        <taxon>Eukaryota</taxon>
        <taxon>Fungi</taxon>
        <taxon>Dikarya</taxon>
        <taxon>Basidiomycota</taxon>
        <taxon>Agaricomycotina</taxon>
        <taxon>Agaricomycetes</taxon>
        <taxon>Agaricomycetidae</taxon>
        <taxon>Agaricales</taxon>
        <taxon>Marasmiineae</taxon>
        <taxon>Mycenaceae</taxon>
        <taxon>Mycena</taxon>
    </lineage>
</organism>
<dbReference type="PANTHER" id="PTHR12606">
    <property type="entry name" value="SENTRIN/SUMO-SPECIFIC PROTEASE"/>
    <property type="match status" value="1"/>
</dbReference>
<keyword evidence="4" id="KW-0788">Thiol protease</keyword>
<evidence type="ECO:0000313" key="6">
    <source>
        <dbReference type="EMBL" id="KAF7322488.1"/>
    </source>
</evidence>
<evidence type="ECO:0000256" key="2">
    <source>
        <dbReference type="ARBA" id="ARBA00022670"/>
    </source>
</evidence>
<dbReference type="OrthoDB" id="2976051at2759"/>
<keyword evidence="7" id="KW-1185">Reference proteome</keyword>
<comment type="caution">
    <text evidence="6">The sequence shown here is derived from an EMBL/GenBank/DDBJ whole genome shotgun (WGS) entry which is preliminary data.</text>
</comment>
<gene>
    <name evidence="6" type="ORF">HMN09_00027200</name>
</gene>
<dbReference type="GO" id="GO:0005634">
    <property type="term" value="C:nucleus"/>
    <property type="evidence" value="ECO:0007669"/>
    <property type="project" value="TreeGrafter"/>
</dbReference>
<sequence>MPSLQQFFSCLLLQENQQTYALLSTLDLHRVQYGNSGTVLWHHWAPTTYWSRPLWIIPIHCRTQQHWVLAVVSVEEKLIFVYDSFAELNAWESDLEDIMTLISKMMLLASQHEHPISTKDPQGSWETYPLFQGSPQQHNTHDCGVWVLCMIAAILRGFSGVSIQEGQMPQVRQLFAQLLYRFPEYARRR</sequence>
<dbReference type="Gene3D" id="3.40.395.10">
    <property type="entry name" value="Adenoviral Proteinase, Chain A"/>
    <property type="match status" value="1"/>
</dbReference>
<dbReference type="GO" id="GO:0016926">
    <property type="term" value="P:protein desumoylation"/>
    <property type="evidence" value="ECO:0007669"/>
    <property type="project" value="TreeGrafter"/>
</dbReference>
<dbReference type="SUPFAM" id="SSF54001">
    <property type="entry name" value="Cysteine proteinases"/>
    <property type="match status" value="1"/>
</dbReference>
<dbReference type="AlphaFoldDB" id="A0A8H6WPM5"/>
<name>A0A8H6WPM5_MYCCL</name>
<accession>A0A8H6WPM5</accession>
<protein>
    <recommendedName>
        <fullName evidence="5">Ubiquitin-like protease family profile domain-containing protein</fullName>
    </recommendedName>
</protein>
<evidence type="ECO:0000256" key="4">
    <source>
        <dbReference type="ARBA" id="ARBA00022807"/>
    </source>
</evidence>
<dbReference type="Pfam" id="PF02902">
    <property type="entry name" value="Peptidase_C48"/>
    <property type="match status" value="1"/>
</dbReference>
<evidence type="ECO:0000256" key="1">
    <source>
        <dbReference type="ARBA" id="ARBA00005234"/>
    </source>
</evidence>
<reference evidence="6" key="1">
    <citation type="submission" date="2020-05" db="EMBL/GenBank/DDBJ databases">
        <title>Mycena genomes resolve the evolution of fungal bioluminescence.</title>
        <authorList>
            <person name="Tsai I.J."/>
        </authorList>
    </citation>
    <scope>NUCLEOTIDE SEQUENCE</scope>
    <source>
        <strain evidence="6">110903Hualien_Pintung</strain>
    </source>
</reference>
<proteinExistence type="inferred from homology"/>
<dbReference type="InterPro" id="IPR003653">
    <property type="entry name" value="Peptidase_C48_C"/>
</dbReference>
<dbReference type="GO" id="GO:0006508">
    <property type="term" value="P:proteolysis"/>
    <property type="evidence" value="ECO:0007669"/>
    <property type="project" value="UniProtKB-KW"/>
</dbReference>
<comment type="similarity">
    <text evidence="1">Belongs to the peptidase C48 family.</text>
</comment>
<evidence type="ECO:0000256" key="3">
    <source>
        <dbReference type="ARBA" id="ARBA00022801"/>
    </source>
</evidence>
<dbReference type="PANTHER" id="PTHR12606:SF141">
    <property type="entry name" value="GH15225P-RELATED"/>
    <property type="match status" value="1"/>
</dbReference>
<dbReference type="GO" id="GO:0016929">
    <property type="term" value="F:deSUMOylase activity"/>
    <property type="evidence" value="ECO:0007669"/>
    <property type="project" value="TreeGrafter"/>
</dbReference>
<evidence type="ECO:0000259" key="5">
    <source>
        <dbReference type="PROSITE" id="PS50600"/>
    </source>
</evidence>